<name>A0A849L1M7_9RHOB</name>
<dbReference type="Proteomes" id="UP000572377">
    <property type="component" value="Unassembled WGS sequence"/>
</dbReference>
<dbReference type="AlphaFoldDB" id="A0A849L1M7"/>
<feature type="domain" description="Rhodanese" evidence="1">
    <location>
        <begin position="139"/>
        <end position="228"/>
    </location>
</feature>
<feature type="domain" description="Rhodanese" evidence="1">
    <location>
        <begin position="16"/>
        <end position="106"/>
    </location>
</feature>
<dbReference type="SMART" id="SM00450">
    <property type="entry name" value="RHOD"/>
    <property type="match status" value="4"/>
</dbReference>
<dbReference type="Pfam" id="PF00581">
    <property type="entry name" value="Rhodanese"/>
    <property type="match status" value="3"/>
</dbReference>
<evidence type="ECO:0000313" key="3">
    <source>
        <dbReference type="Proteomes" id="UP000572377"/>
    </source>
</evidence>
<dbReference type="Gene3D" id="3.40.250.10">
    <property type="entry name" value="Rhodanese-like domain"/>
    <property type="match status" value="4"/>
</dbReference>
<comment type="caution">
    <text evidence="2">The sequence shown here is derived from an EMBL/GenBank/DDBJ whole genome shotgun (WGS) entry which is preliminary data.</text>
</comment>
<feature type="domain" description="Rhodanese" evidence="1">
    <location>
        <begin position="382"/>
        <end position="468"/>
    </location>
</feature>
<dbReference type="PANTHER" id="PTHR43031:SF16">
    <property type="entry name" value="OXIDOREDUCTASE"/>
    <property type="match status" value="1"/>
</dbReference>
<organism evidence="2 3">
    <name type="scientific">Halovulum dunhuangense</name>
    <dbReference type="NCBI Taxonomy" id="1505036"/>
    <lineage>
        <taxon>Bacteria</taxon>
        <taxon>Pseudomonadati</taxon>
        <taxon>Pseudomonadota</taxon>
        <taxon>Alphaproteobacteria</taxon>
        <taxon>Rhodobacterales</taxon>
        <taxon>Paracoccaceae</taxon>
        <taxon>Halovulum</taxon>
    </lineage>
</organism>
<dbReference type="InterPro" id="IPR050229">
    <property type="entry name" value="GlpE_sulfurtransferase"/>
</dbReference>
<protein>
    <submittedName>
        <fullName evidence="2">Rhodanese</fullName>
    </submittedName>
</protein>
<keyword evidence="3" id="KW-1185">Reference proteome</keyword>
<gene>
    <name evidence="2" type="ORF">HMH01_06930</name>
</gene>
<sequence>MIRHLAPAEAKAAVHAGTEIAFLDVREAGPFSMGHPLFVVPCPFSRLELTVGTLVPRRAVPVLLIDGGDGVAERAAEAMAAMGYADIAIVTGGAPAWAAAGFTLYKGVNVPSKTLGELAEHAMHPKTIDATTLSAWKAEGRNFRFYDCRPPAEYAKMRVPGALCLPNGELAHRFDMAADDGPVVITCAGRTRGIIGVLGLAVAGIEGEVHALENGTQGWALSGQTLERGNPVNDFPIPDADALARTRARADALIAREGLSVIDAALADRLRHEQGRTTFLFDVRSEAEAQADPLPAFAHALSGQIVQATDQWVGVRHARLILADDAGLRAAIAAYWLRALGFEVHVLRIDDAARALTPLPVPAAAIQQSGSATAAEALAALRGGAAVLLDLRGSGTYRNGHVSGARWTVRAHLPGPEEVAAKPLLVIAGSAEQAALAAADLSRMGHASVRVVAGGHAALVEAGARIVATPNSPSDAEAVDFTWFAHGRHDGDLAASRLYLTWEQGLIAQLDPEERAEFALPATA</sequence>
<dbReference type="PANTHER" id="PTHR43031">
    <property type="entry name" value="FAD-DEPENDENT OXIDOREDUCTASE"/>
    <property type="match status" value="1"/>
</dbReference>
<dbReference type="PROSITE" id="PS50206">
    <property type="entry name" value="RHODANESE_3"/>
    <property type="match status" value="4"/>
</dbReference>
<accession>A0A849L1M7</accession>
<dbReference type="InterPro" id="IPR001763">
    <property type="entry name" value="Rhodanese-like_dom"/>
</dbReference>
<dbReference type="SUPFAM" id="SSF52821">
    <property type="entry name" value="Rhodanese/Cell cycle control phosphatase"/>
    <property type="match status" value="4"/>
</dbReference>
<reference evidence="2 3" key="1">
    <citation type="submission" date="2020-05" db="EMBL/GenBank/DDBJ databases">
        <title>Gimesia benthica sp. nov., a novel planctomycete isolated from a deep-sea water sample of the Northwest Indian Ocean.</title>
        <authorList>
            <person name="Wang J."/>
            <person name="Ruan C."/>
            <person name="Song L."/>
            <person name="Zhu Y."/>
            <person name="Li A."/>
            <person name="Zheng X."/>
            <person name="Wang L."/>
            <person name="Lu Z."/>
            <person name="Huang Y."/>
            <person name="Du W."/>
            <person name="Zhou Y."/>
            <person name="Huang L."/>
            <person name="Dai X."/>
        </authorList>
    </citation>
    <scope>NUCLEOTIDE SEQUENCE [LARGE SCALE GENOMIC DNA]</scope>
    <source>
        <strain evidence="2 3">YYQ-30</strain>
    </source>
</reference>
<dbReference type="InterPro" id="IPR036873">
    <property type="entry name" value="Rhodanese-like_dom_sf"/>
</dbReference>
<dbReference type="EMBL" id="JABFBC010000001">
    <property type="protein sequence ID" value="NNU80170.1"/>
    <property type="molecule type" value="Genomic_DNA"/>
</dbReference>
<feature type="domain" description="Rhodanese" evidence="1">
    <location>
        <begin position="274"/>
        <end position="350"/>
    </location>
</feature>
<evidence type="ECO:0000313" key="2">
    <source>
        <dbReference type="EMBL" id="NNU80170.1"/>
    </source>
</evidence>
<evidence type="ECO:0000259" key="1">
    <source>
        <dbReference type="PROSITE" id="PS50206"/>
    </source>
</evidence>
<dbReference type="RefSeq" id="WP_171323698.1">
    <property type="nucleotide sequence ID" value="NZ_JABFBC010000001.1"/>
</dbReference>
<proteinExistence type="predicted"/>